<dbReference type="STRING" id="9244.A0A091HS43"/>
<feature type="non-terminal residue" evidence="6">
    <location>
        <position position="1"/>
    </location>
</feature>
<reference evidence="6 7" key="1">
    <citation type="submission" date="2014-04" db="EMBL/GenBank/DDBJ databases">
        <title>Genome evolution of avian class.</title>
        <authorList>
            <person name="Zhang G."/>
            <person name="Li C."/>
        </authorList>
    </citation>
    <scope>NUCLEOTIDE SEQUENCE [LARGE SCALE GENOMIC DNA]</scope>
    <source>
        <strain evidence="6">BGI_N300</strain>
    </source>
</reference>
<evidence type="ECO:0000256" key="2">
    <source>
        <dbReference type="ARBA" id="ARBA00022670"/>
    </source>
</evidence>
<protein>
    <submittedName>
        <fullName evidence="6">Sentrin-specific protease 2</fullName>
    </submittedName>
</protein>
<gene>
    <name evidence="6" type="ORF">N300_01904</name>
</gene>
<keyword evidence="7" id="KW-1185">Reference proteome</keyword>
<evidence type="ECO:0000259" key="5">
    <source>
        <dbReference type="PROSITE" id="PS50600"/>
    </source>
</evidence>
<dbReference type="Pfam" id="PF02902">
    <property type="entry name" value="Peptidase_C48"/>
    <property type="match status" value="1"/>
</dbReference>
<keyword evidence="4" id="KW-0788">Thiol protease</keyword>
<evidence type="ECO:0000313" key="6">
    <source>
        <dbReference type="EMBL" id="KFO98741.1"/>
    </source>
</evidence>
<dbReference type="EMBL" id="KL217789">
    <property type="protein sequence ID" value="KFO98741.1"/>
    <property type="molecule type" value="Genomic_DNA"/>
</dbReference>
<dbReference type="GO" id="GO:0016926">
    <property type="term" value="P:protein desumoylation"/>
    <property type="evidence" value="ECO:0007669"/>
    <property type="project" value="TreeGrafter"/>
</dbReference>
<organism evidence="6 7">
    <name type="scientific">Calypte anna</name>
    <name type="common">Anna's hummingbird</name>
    <name type="synonym">Archilochus anna</name>
    <dbReference type="NCBI Taxonomy" id="9244"/>
    <lineage>
        <taxon>Eukaryota</taxon>
        <taxon>Metazoa</taxon>
        <taxon>Chordata</taxon>
        <taxon>Craniata</taxon>
        <taxon>Vertebrata</taxon>
        <taxon>Euteleostomi</taxon>
        <taxon>Archelosauria</taxon>
        <taxon>Archosauria</taxon>
        <taxon>Dinosauria</taxon>
        <taxon>Saurischia</taxon>
        <taxon>Theropoda</taxon>
        <taxon>Coelurosauria</taxon>
        <taxon>Aves</taxon>
        <taxon>Neognathae</taxon>
        <taxon>Neoaves</taxon>
        <taxon>Strisores</taxon>
        <taxon>Apodiformes</taxon>
        <taxon>Trochilidae</taxon>
        <taxon>Calypte</taxon>
    </lineage>
</organism>
<evidence type="ECO:0000256" key="1">
    <source>
        <dbReference type="ARBA" id="ARBA00005234"/>
    </source>
</evidence>
<name>A0A091HS43_CALAN</name>
<evidence type="ECO:0000256" key="3">
    <source>
        <dbReference type="ARBA" id="ARBA00022801"/>
    </source>
</evidence>
<dbReference type="Gene3D" id="3.40.395.10">
    <property type="entry name" value="Adenoviral Proteinase, Chain A"/>
    <property type="match status" value="1"/>
</dbReference>
<dbReference type="GO" id="GO:0080090">
    <property type="term" value="P:regulation of primary metabolic process"/>
    <property type="evidence" value="ECO:0007669"/>
    <property type="project" value="UniProtKB-ARBA"/>
</dbReference>
<dbReference type="SUPFAM" id="SSF54001">
    <property type="entry name" value="Cysteine proteinases"/>
    <property type="match status" value="1"/>
</dbReference>
<dbReference type="GO" id="GO:0060255">
    <property type="term" value="P:regulation of macromolecule metabolic process"/>
    <property type="evidence" value="ECO:0007669"/>
    <property type="project" value="UniProtKB-ARBA"/>
</dbReference>
<dbReference type="InterPro" id="IPR038765">
    <property type="entry name" value="Papain-like_cys_pep_sf"/>
</dbReference>
<feature type="domain" description="Ubiquitin-like protease family profile" evidence="5">
    <location>
        <begin position="233"/>
        <end position="397"/>
    </location>
</feature>
<feature type="non-terminal residue" evidence="6">
    <location>
        <position position="427"/>
    </location>
</feature>
<evidence type="ECO:0000313" key="7">
    <source>
        <dbReference type="Proteomes" id="UP000054308"/>
    </source>
</evidence>
<accession>A0A091HS43</accession>
<dbReference type="AlphaFoldDB" id="A0A091HS43"/>
<keyword evidence="2 6" id="KW-0645">Protease</keyword>
<sequence>SKTKSGKHHLIPGPENTFTLRPPIKEHSVPESFTSEAGKMGRIFCTVEEDVRREEKIKYKQLLEMVKEKYPRSRPSPQPTNFNTIQVSSKEAATPVSLEGQRYGGDVSRCGTPTPEFRLPNCTDIIKILFLYYYPESESCVHLMVIENWLLVYYCFSLQASNVQMFPAHKEWLLYLAPFVSKQSPPIDTKGKKFPSSEKPECLPPFTQAMEKEVAAAFDDGKPEDILSSAFKLNVTREDIRSLRTPCWLNDVVINFYVNLLIERSKKEGYPSVHAFSTFFYPKLLSGGYKAVGRWTKHVELFKKDLIFVPIHLRSHWTLVVIDMRKKNISYFDSMGQKGDDICETVFQYLQEESRVKRNVELTVSEWTLHSMGPREIPQQHNGSDCGVFMCKYADYISQDKRINFTQSHMSYFRMKMAWEIIHQQLL</sequence>
<dbReference type="Proteomes" id="UP000054308">
    <property type="component" value="Unassembled WGS sequence"/>
</dbReference>
<dbReference type="GO" id="GO:0005634">
    <property type="term" value="C:nucleus"/>
    <property type="evidence" value="ECO:0007669"/>
    <property type="project" value="TreeGrafter"/>
</dbReference>
<dbReference type="GO" id="GO:0016929">
    <property type="term" value="F:deSUMOylase activity"/>
    <property type="evidence" value="ECO:0007669"/>
    <property type="project" value="TreeGrafter"/>
</dbReference>
<dbReference type="InterPro" id="IPR003653">
    <property type="entry name" value="Peptidase_C48_C"/>
</dbReference>
<dbReference type="GO" id="GO:0006508">
    <property type="term" value="P:proteolysis"/>
    <property type="evidence" value="ECO:0007669"/>
    <property type="project" value="UniProtKB-KW"/>
</dbReference>
<dbReference type="PROSITE" id="PS50600">
    <property type="entry name" value="ULP_PROTEASE"/>
    <property type="match status" value="1"/>
</dbReference>
<keyword evidence="3" id="KW-0378">Hydrolase</keyword>
<dbReference type="PANTHER" id="PTHR12606">
    <property type="entry name" value="SENTRIN/SUMO-SPECIFIC PROTEASE"/>
    <property type="match status" value="1"/>
</dbReference>
<dbReference type="PANTHER" id="PTHR12606:SF11">
    <property type="entry name" value="SENTRIN-SPECIFIC PROTEASE 2"/>
    <property type="match status" value="1"/>
</dbReference>
<dbReference type="FunFam" id="3.40.395.10:FF:000001">
    <property type="entry name" value="Sentrin-specific protease 1"/>
    <property type="match status" value="1"/>
</dbReference>
<proteinExistence type="inferred from homology"/>
<comment type="similarity">
    <text evidence="1">Belongs to the peptidase C48 family.</text>
</comment>
<evidence type="ECO:0000256" key="4">
    <source>
        <dbReference type="ARBA" id="ARBA00022807"/>
    </source>
</evidence>